<organism evidence="1 2">
    <name type="scientific">Sphingomonas limnosediminicola</name>
    <dbReference type="NCBI Taxonomy" id="940133"/>
    <lineage>
        <taxon>Bacteria</taxon>
        <taxon>Pseudomonadati</taxon>
        <taxon>Pseudomonadota</taxon>
        <taxon>Alphaproteobacteria</taxon>
        <taxon>Sphingomonadales</taxon>
        <taxon>Sphingomonadaceae</taxon>
        <taxon>Sphingomonas</taxon>
    </lineage>
</organism>
<evidence type="ECO:0000313" key="2">
    <source>
        <dbReference type="Proteomes" id="UP001500827"/>
    </source>
</evidence>
<gene>
    <name evidence="1" type="ORF">GCM10022276_06330</name>
</gene>
<name>A0ABP7KY10_9SPHN</name>
<dbReference type="EMBL" id="BAABBM010000001">
    <property type="protein sequence ID" value="GAA3890034.1"/>
    <property type="molecule type" value="Genomic_DNA"/>
</dbReference>
<dbReference type="InterPro" id="IPR036520">
    <property type="entry name" value="UPF0759_sf"/>
</dbReference>
<dbReference type="Gene3D" id="3.20.20.410">
    <property type="entry name" value="Protein of unknown function UPF0759"/>
    <property type="match status" value="1"/>
</dbReference>
<dbReference type="SUPFAM" id="SSF117396">
    <property type="entry name" value="TM1631-like"/>
    <property type="match status" value="1"/>
</dbReference>
<dbReference type="PANTHER" id="PTHR30348:SF14">
    <property type="entry name" value="BLR8050 PROTEIN"/>
    <property type="match status" value="1"/>
</dbReference>
<dbReference type="PANTHER" id="PTHR30348">
    <property type="entry name" value="UNCHARACTERIZED PROTEIN YECE"/>
    <property type="match status" value="1"/>
</dbReference>
<protein>
    <recommendedName>
        <fullName evidence="3">DUF72 domain-containing protein</fullName>
    </recommendedName>
</protein>
<dbReference type="Proteomes" id="UP001500827">
    <property type="component" value="Unassembled WGS sequence"/>
</dbReference>
<evidence type="ECO:0008006" key="3">
    <source>
        <dbReference type="Google" id="ProtNLM"/>
    </source>
</evidence>
<sequence length="167" mass="18947">MDCHEPLAAFLDQAHCLREKLAIILLQLPPKFQFEADLVERFFNQLAVRTSAAVVCEPRNATWFTEEADDLLKRMKVVRVAADPVTVPAAATPGGWRGFSYWRLHGSPVIYRSSYADRIRSYADRLDREMTRGRECWCIFDNTASSAAISDALLLRRAVDVDQSRLA</sequence>
<comment type="caution">
    <text evidence="1">The sequence shown here is derived from an EMBL/GenBank/DDBJ whole genome shotgun (WGS) entry which is preliminary data.</text>
</comment>
<evidence type="ECO:0000313" key="1">
    <source>
        <dbReference type="EMBL" id="GAA3890034.1"/>
    </source>
</evidence>
<accession>A0ABP7KY10</accession>
<reference evidence="2" key="1">
    <citation type="journal article" date="2019" name="Int. J. Syst. Evol. Microbiol.">
        <title>The Global Catalogue of Microorganisms (GCM) 10K type strain sequencing project: providing services to taxonomists for standard genome sequencing and annotation.</title>
        <authorList>
            <consortium name="The Broad Institute Genomics Platform"/>
            <consortium name="The Broad Institute Genome Sequencing Center for Infectious Disease"/>
            <person name="Wu L."/>
            <person name="Ma J."/>
        </authorList>
    </citation>
    <scope>NUCLEOTIDE SEQUENCE [LARGE SCALE GENOMIC DNA]</scope>
    <source>
        <strain evidence="2">JCM 17543</strain>
    </source>
</reference>
<keyword evidence="2" id="KW-1185">Reference proteome</keyword>
<proteinExistence type="predicted"/>
<dbReference type="Pfam" id="PF01904">
    <property type="entry name" value="DUF72"/>
    <property type="match status" value="1"/>
</dbReference>
<dbReference type="InterPro" id="IPR002763">
    <property type="entry name" value="DUF72"/>
</dbReference>